<dbReference type="Gene3D" id="2.160.20.10">
    <property type="entry name" value="Single-stranded right-handed beta-helix, Pectin lyase-like"/>
    <property type="match status" value="1"/>
</dbReference>
<evidence type="ECO:0000256" key="13">
    <source>
        <dbReference type="RuleBase" id="RU361169"/>
    </source>
</evidence>
<keyword evidence="11" id="KW-0624">Polysaccharide degradation</keyword>
<keyword evidence="5" id="KW-0677">Repeat</keyword>
<dbReference type="PANTHER" id="PTHR31736">
    <property type="match status" value="1"/>
</dbReference>
<feature type="chain" id="PRO_5040392315" evidence="14">
    <location>
        <begin position="18"/>
        <end position="353"/>
    </location>
</feature>
<comment type="similarity">
    <text evidence="2 13">Belongs to the glycosyl hydrolase 28 family.</text>
</comment>
<proteinExistence type="inferred from homology"/>
<dbReference type="InterPro" id="IPR012334">
    <property type="entry name" value="Pectin_lyas_fold"/>
</dbReference>
<sequence length="353" mass="39602">MKLILAALPTLLALSFGLRVSKREICTVSSHNDPSKDDVPAISAALKKCGDTGRVLLPANQTFHIRSPLSLSSCRACDFQINGLLKVSDDWHYWRQQPAAFIVPNTTAAIIRSEGNTGIIDANFFGLLNNYTTLPPAEQQRIPKLFNIEKESYQVLISNLVIKNTPGTAFFVSSNSTALRFYGLHFANEGAVGFEIENAKHVYLWNNTIRANHACVQVRTNVENFQVEESNCIITAAEKRSTSGIEFQLVVREFASYIRNIFARKVRIAGAANGVVFWTGQHKDEYHTVEVYNATFRDFELEETAQAVYLEQCEEGKYGDGWWRAALNVSEVLFRNWSGQVERESELTCTAEC</sequence>
<reference evidence="16" key="1">
    <citation type="journal article" date="2020" name="Stud. Mycol.">
        <title>101 Dothideomycetes genomes: A test case for predicting lifestyles and emergence of pathogens.</title>
        <authorList>
            <person name="Haridas S."/>
            <person name="Albert R."/>
            <person name="Binder M."/>
            <person name="Bloem J."/>
            <person name="LaButti K."/>
            <person name="Salamov A."/>
            <person name="Andreopoulos B."/>
            <person name="Baker S."/>
            <person name="Barry K."/>
            <person name="Bills G."/>
            <person name="Bluhm B."/>
            <person name="Cannon C."/>
            <person name="Castanera R."/>
            <person name="Culley D."/>
            <person name="Daum C."/>
            <person name="Ezra D."/>
            <person name="Gonzalez J."/>
            <person name="Henrissat B."/>
            <person name="Kuo A."/>
            <person name="Liang C."/>
            <person name="Lipzen A."/>
            <person name="Lutzoni F."/>
            <person name="Magnuson J."/>
            <person name="Mondo S."/>
            <person name="Nolan M."/>
            <person name="Ohm R."/>
            <person name="Pangilinan J."/>
            <person name="Park H.-J."/>
            <person name="Ramirez L."/>
            <person name="Alfaro M."/>
            <person name="Sun H."/>
            <person name="Tritt A."/>
            <person name="Yoshinaga Y."/>
            <person name="Zwiers L.-H."/>
            <person name="Turgeon B."/>
            <person name="Goodwin S."/>
            <person name="Spatafora J."/>
            <person name="Crous P."/>
            <person name="Grigoriev I."/>
        </authorList>
    </citation>
    <scope>NUCLEOTIDE SEQUENCE [LARGE SCALE GENOMIC DNA]</scope>
    <source>
        <strain evidence="16">CBS 304.66</strain>
    </source>
</reference>
<dbReference type="AlphaFoldDB" id="A0A9P4JYJ0"/>
<evidence type="ECO:0000256" key="2">
    <source>
        <dbReference type="ARBA" id="ARBA00008834"/>
    </source>
</evidence>
<evidence type="ECO:0000256" key="3">
    <source>
        <dbReference type="ARBA" id="ARBA00022525"/>
    </source>
</evidence>
<keyword evidence="4 14" id="KW-0732">Signal</keyword>
<evidence type="ECO:0000256" key="5">
    <source>
        <dbReference type="ARBA" id="ARBA00022737"/>
    </source>
</evidence>
<comment type="caution">
    <text evidence="15">The sequence shown here is derived from an EMBL/GenBank/DDBJ whole genome shotgun (WGS) entry which is preliminary data.</text>
</comment>
<evidence type="ECO:0000256" key="1">
    <source>
        <dbReference type="ARBA" id="ARBA00004613"/>
    </source>
</evidence>
<feature type="signal peptide" evidence="14">
    <location>
        <begin position="1"/>
        <end position="17"/>
    </location>
</feature>
<dbReference type="OrthoDB" id="187139at2759"/>
<dbReference type="Pfam" id="PF00295">
    <property type="entry name" value="Glyco_hydro_28"/>
    <property type="match status" value="1"/>
</dbReference>
<organism evidence="15 16">
    <name type="scientific">Lojkania enalia</name>
    <dbReference type="NCBI Taxonomy" id="147567"/>
    <lineage>
        <taxon>Eukaryota</taxon>
        <taxon>Fungi</taxon>
        <taxon>Dikarya</taxon>
        <taxon>Ascomycota</taxon>
        <taxon>Pezizomycotina</taxon>
        <taxon>Dothideomycetes</taxon>
        <taxon>Pleosporomycetidae</taxon>
        <taxon>Pleosporales</taxon>
        <taxon>Pleosporales incertae sedis</taxon>
        <taxon>Lojkania</taxon>
    </lineage>
</organism>
<dbReference type="EMBL" id="ML986706">
    <property type="protein sequence ID" value="KAF2259554.1"/>
    <property type="molecule type" value="Genomic_DNA"/>
</dbReference>
<dbReference type="InterPro" id="IPR000743">
    <property type="entry name" value="Glyco_hydro_28"/>
</dbReference>
<keyword evidence="10" id="KW-0961">Cell wall biogenesis/degradation</keyword>
<evidence type="ECO:0000256" key="7">
    <source>
        <dbReference type="ARBA" id="ARBA00023180"/>
    </source>
</evidence>
<dbReference type="Proteomes" id="UP000800093">
    <property type="component" value="Unassembled WGS sequence"/>
</dbReference>
<evidence type="ECO:0000313" key="15">
    <source>
        <dbReference type="EMBL" id="KAF2259554.1"/>
    </source>
</evidence>
<dbReference type="GO" id="GO:0071555">
    <property type="term" value="P:cell wall organization"/>
    <property type="evidence" value="ECO:0007669"/>
    <property type="project" value="UniProtKB-KW"/>
</dbReference>
<dbReference type="InterPro" id="IPR011050">
    <property type="entry name" value="Pectin_lyase_fold/virulence"/>
</dbReference>
<evidence type="ECO:0000256" key="14">
    <source>
        <dbReference type="SAM" id="SignalP"/>
    </source>
</evidence>
<dbReference type="GO" id="GO:0004650">
    <property type="term" value="F:polygalacturonase activity"/>
    <property type="evidence" value="ECO:0007669"/>
    <property type="project" value="InterPro"/>
</dbReference>
<keyword evidence="8" id="KW-0119">Carbohydrate metabolism</keyword>
<keyword evidence="9 13" id="KW-0326">Glycosidase</keyword>
<gene>
    <name evidence="15" type="ORF">CC78DRAFT_571791</name>
</gene>
<evidence type="ECO:0000256" key="12">
    <source>
        <dbReference type="ARBA" id="ARBA00037278"/>
    </source>
</evidence>
<keyword evidence="3" id="KW-0964">Secreted</keyword>
<evidence type="ECO:0000256" key="8">
    <source>
        <dbReference type="ARBA" id="ARBA00023277"/>
    </source>
</evidence>
<keyword evidence="16" id="KW-1185">Reference proteome</keyword>
<dbReference type="GO" id="GO:0000272">
    <property type="term" value="P:polysaccharide catabolic process"/>
    <property type="evidence" value="ECO:0007669"/>
    <property type="project" value="UniProtKB-KW"/>
</dbReference>
<dbReference type="GO" id="GO:0016829">
    <property type="term" value="F:lyase activity"/>
    <property type="evidence" value="ECO:0007669"/>
    <property type="project" value="UniProtKB-KW"/>
</dbReference>
<name>A0A9P4JYJ0_9PLEO</name>
<comment type="subcellular location">
    <subcellularLocation>
        <location evidence="1">Secreted</location>
    </subcellularLocation>
</comment>
<keyword evidence="6 13" id="KW-0378">Hydrolase</keyword>
<keyword evidence="7" id="KW-0325">Glycoprotein</keyword>
<evidence type="ECO:0000256" key="9">
    <source>
        <dbReference type="ARBA" id="ARBA00023295"/>
    </source>
</evidence>
<protein>
    <submittedName>
        <fullName evidence="15">Pectin lyase-like protein</fullName>
    </submittedName>
</protein>
<evidence type="ECO:0000256" key="4">
    <source>
        <dbReference type="ARBA" id="ARBA00022729"/>
    </source>
</evidence>
<dbReference type="SUPFAM" id="SSF51126">
    <property type="entry name" value="Pectin lyase-like"/>
    <property type="match status" value="1"/>
</dbReference>
<accession>A0A9P4JYJ0</accession>
<comment type="function">
    <text evidence="12">Pectinolytic enzyme involved in the degradation of xylogalacturonan (xga), a galacturonan backbone heavily substituted with xylose, and which is one important component of the hairy regions of pectin. Activity requires a galacturonic acid backbone substituted with xylose.</text>
</comment>
<dbReference type="PANTHER" id="PTHR31736:SF9">
    <property type="entry name" value="ENDO-XYLOGALACTURONAN HYDROLASE A-RELATED"/>
    <property type="match status" value="1"/>
</dbReference>
<evidence type="ECO:0000313" key="16">
    <source>
        <dbReference type="Proteomes" id="UP000800093"/>
    </source>
</evidence>
<evidence type="ECO:0000256" key="10">
    <source>
        <dbReference type="ARBA" id="ARBA00023316"/>
    </source>
</evidence>
<evidence type="ECO:0000256" key="11">
    <source>
        <dbReference type="ARBA" id="ARBA00023326"/>
    </source>
</evidence>
<evidence type="ECO:0000256" key="6">
    <source>
        <dbReference type="ARBA" id="ARBA00022801"/>
    </source>
</evidence>
<dbReference type="GO" id="GO:0005576">
    <property type="term" value="C:extracellular region"/>
    <property type="evidence" value="ECO:0007669"/>
    <property type="project" value="UniProtKB-SubCell"/>
</dbReference>